<accession>A0A8X7VCL9</accession>
<dbReference type="AlphaFoldDB" id="A0A8X7VCL9"/>
<keyword evidence="2" id="KW-1185">Reference proteome</keyword>
<reference evidence="1 2" key="1">
    <citation type="submission" date="2020-02" db="EMBL/GenBank/DDBJ databases">
        <authorList>
            <person name="Ma Q."/>
            <person name="Huang Y."/>
            <person name="Song X."/>
            <person name="Pei D."/>
        </authorList>
    </citation>
    <scope>NUCLEOTIDE SEQUENCE [LARGE SCALE GENOMIC DNA]</scope>
    <source>
        <strain evidence="1">Sxm20200214</strain>
        <tissue evidence="1">Leaf</tissue>
    </source>
</reference>
<dbReference type="PANTHER" id="PTHR47040">
    <property type="entry name" value="OSJNBA0068L06.9 PROTEIN"/>
    <property type="match status" value="1"/>
</dbReference>
<protein>
    <submittedName>
        <fullName evidence="1">Uncharacterized protein</fullName>
    </submittedName>
</protein>
<proteinExistence type="predicted"/>
<sequence length="77" mass="8581">MVSGDEKEEPFVIEKDQCWVEAYDSRTFGPVSSADIVGRASIAENSCELFDTAMERDSPILAIELDVEEMAKNHKAQ</sequence>
<name>A0A8X7VCL9_BRACI</name>
<evidence type="ECO:0000313" key="1">
    <source>
        <dbReference type="EMBL" id="KAG2308758.1"/>
    </source>
</evidence>
<dbReference type="SUPFAM" id="SSF51306">
    <property type="entry name" value="LexA/Signal peptidase"/>
    <property type="match status" value="1"/>
</dbReference>
<dbReference type="InterPro" id="IPR036286">
    <property type="entry name" value="LexA/Signal_pep-like_sf"/>
</dbReference>
<organism evidence="1 2">
    <name type="scientific">Brassica carinata</name>
    <name type="common">Ethiopian mustard</name>
    <name type="synonym">Abyssinian cabbage</name>
    <dbReference type="NCBI Taxonomy" id="52824"/>
    <lineage>
        <taxon>Eukaryota</taxon>
        <taxon>Viridiplantae</taxon>
        <taxon>Streptophyta</taxon>
        <taxon>Embryophyta</taxon>
        <taxon>Tracheophyta</taxon>
        <taxon>Spermatophyta</taxon>
        <taxon>Magnoliopsida</taxon>
        <taxon>eudicotyledons</taxon>
        <taxon>Gunneridae</taxon>
        <taxon>Pentapetalae</taxon>
        <taxon>rosids</taxon>
        <taxon>malvids</taxon>
        <taxon>Brassicales</taxon>
        <taxon>Brassicaceae</taxon>
        <taxon>Brassiceae</taxon>
        <taxon>Brassica</taxon>
    </lineage>
</organism>
<evidence type="ECO:0000313" key="2">
    <source>
        <dbReference type="Proteomes" id="UP000886595"/>
    </source>
</evidence>
<dbReference type="PANTHER" id="PTHR47040:SF1">
    <property type="entry name" value="MITOCHONDRIAL ATP-INDEPENDENT INNER MEMBRANE PROTEASE SUBUNIT 2"/>
    <property type="match status" value="1"/>
</dbReference>
<dbReference type="Proteomes" id="UP000886595">
    <property type="component" value="Unassembled WGS sequence"/>
</dbReference>
<dbReference type="InterPro" id="IPR053307">
    <property type="entry name" value="Mitochondrial_IM_protease"/>
</dbReference>
<dbReference type="EMBL" id="JAAMPC010000006">
    <property type="protein sequence ID" value="KAG2308758.1"/>
    <property type="molecule type" value="Genomic_DNA"/>
</dbReference>
<dbReference type="OrthoDB" id="1726734at2759"/>
<comment type="caution">
    <text evidence="1">The sequence shown here is derived from an EMBL/GenBank/DDBJ whole genome shotgun (WGS) entry which is preliminary data.</text>
</comment>
<gene>
    <name evidence="1" type="ORF">Bca52824_028506</name>
</gene>